<comment type="caution">
    <text evidence="1">The sequence shown here is derived from an EMBL/GenBank/DDBJ whole genome shotgun (WGS) entry which is preliminary data.</text>
</comment>
<evidence type="ECO:0000313" key="1">
    <source>
        <dbReference type="EMBL" id="PKK62527.1"/>
    </source>
</evidence>
<reference evidence="1 2" key="2">
    <citation type="submission" date="2017-10" db="EMBL/GenBank/DDBJ databases">
        <title>Extensive intraspecific genome diversity in a model arbuscular mycorrhizal fungus.</title>
        <authorList>
            <person name="Chen E.C.H."/>
            <person name="Morin E."/>
            <person name="Baudet D."/>
            <person name="Noel J."/>
            <person name="Ndikumana S."/>
            <person name="Charron P."/>
            <person name="St-Onge C."/>
            <person name="Giorgi J."/>
            <person name="Grigoriev I.V."/>
            <person name="Roux C."/>
            <person name="Martin F.M."/>
            <person name="Corradi N."/>
        </authorList>
    </citation>
    <scope>NUCLEOTIDE SEQUENCE [LARGE SCALE GENOMIC DNA]</scope>
    <source>
        <strain evidence="1 2">C2</strain>
    </source>
</reference>
<dbReference type="Proteomes" id="UP000233469">
    <property type="component" value="Unassembled WGS sequence"/>
</dbReference>
<name>A0A2N1MLM0_9GLOM</name>
<gene>
    <name evidence="1" type="ORF">RhiirC2_759455</name>
</gene>
<protein>
    <recommendedName>
        <fullName evidence="3">F-box associated domain-containing protein</fullName>
    </recommendedName>
</protein>
<organism evidence="1 2">
    <name type="scientific">Rhizophagus irregularis</name>
    <dbReference type="NCBI Taxonomy" id="588596"/>
    <lineage>
        <taxon>Eukaryota</taxon>
        <taxon>Fungi</taxon>
        <taxon>Fungi incertae sedis</taxon>
        <taxon>Mucoromycota</taxon>
        <taxon>Glomeromycotina</taxon>
        <taxon>Glomeromycetes</taxon>
        <taxon>Glomerales</taxon>
        <taxon>Glomeraceae</taxon>
        <taxon>Rhizophagus</taxon>
    </lineage>
</organism>
<feature type="non-terminal residue" evidence="1">
    <location>
        <position position="66"/>
    </location>
</feature>
<reference evidence="1 2" key="1">
    <citation type="submission" date="2016-04" db="EMBL/GenBank/DDBJ databases">
        <title>Genome analyses suggest a sexual origin of heterokaryosis in a supposedly ancient asexual fungus.</title>
        <authorList>
            <person name="Ropars J."/>
            <person name="Sedzielewska K."/>
            <person name="Noel J."/>
            <person name="Charron P."/>
            <person name="Farinelli L."/>
            <person name="Marton T."/>
            <person name="Kruger M."/>
            <person name="Pelin A."/>
            <person name="Brachmann A."/>
            <person name="Corradi N."/>
        </authorList>
    </citation>
    <scope>NUCLEOTIDE SEQUENCE [LARGE SCALE GENOMIC DNA]</scope>
    <source>
        <strain evidence="1 2">C2</strain>
    </source>
</reference>
<dbReference type="AlphaFoldDB" id="A0A2N1MLM0"/>
<sequence length="66" mass="7947">MDNFNWNKLFDILTKFSPINLYKFTFNYGGLKLESLKLFLDNWNERHPVLLEIHSGDITIRDLMKK</sequence>
<proteinExistence type="predicted"/>
<accession>A0A2N1MLM0</accession>
<evidence type="ECO:0008006" key="3">
    <source>
        <dbReference type="Google" id="ProtNLM"/>
    </source>
</evidence>
<dbReference type="EMBL" id="LLXL01001893">
    <property type="protein sequence ID" value="PKK62527.1"/>
    <property type="molecule type" value="Genomic_DNA"/>
</dbReference>
<evidence type="ECO:0000313" key="2">
    <source>
        <dbReference type="Proteomes" id="UP000233469"/>
    </source>
</evidence>